<dbReference type="Gene3D" id="3.40.50.850">
    <property type="entry name" value="Isochorismatase-like"/>
    <property type="match status" value="1"/>
</dbReference>
<reference evidence="3 4" key="1">
    <citation type="submission" date="2020-01" db="EMBL/GenBank/DDBJ databases">
        <authorList>
            <person name="Lee S.D."/>
        </authorList>
    </citation>
    <scope>NUCLEOTIDE SEQUENCE [LARGE SCALE GENOMIC DNA]</scope>
    <source>
        <strain evidence="3 4">SAP-1</strain>
    </source>
</reference>
<evidence type="ECO:0000313" key="4">
    <source>
        <dbReference type="Proteomes" id="UP000585363"/>
    </source>
</evidence>
<dbReference type="Pfam" id="PF00857">
    <property type="entry name" value="Isochorismatase"/>
    <property type="match status" value="1"/>
</dbReference>
<dbReference type="SUPFAM" id="SSF52499">
    <property type="entry name" value="Isochorismatase-like hydrolases"/>
    <property type="match status" value="1"/>
</dbReference>
<comment type="caution">
    <text evidence="3">The sequence shown here is derived from an EMBL/GenBank/DDBJ whole genome shotgun (WGS) entry which is preliminary data.</text>
</comment>
<dbReference type="InterPro" id="IPR050272">
    <property type="entry name" value="Isochorismatase-like_hydrls"/>
</dbReference>
<sequence length="184" mass="20277">MSSQLSPRQALLVIDMQIGQCSVDPLPYLRENLLSNINQLIEHFHHTDLPVFFIRHAGPQGSPFAAGEKIWHLIPELNIDGERDILIDKSRASCFVETPLVGLLQQQQITDVVIVGMKTQYCVDTACRTAPAFGFNPILIADAHSCTNSQQLAAADIIAHHNACLHGPVARVMTTQDFCYPAAH</sequence>
<dbReference type="GO" id="GO:0016787">
    <property type="term" value="F:hydrolase activity"/>
    <property type="evidence" value="ECO:0007669"/>
    <property type="project" value="UniProtKB-KW"/>
</dbReference>
<evidence type="ECO:0000256" key="1">
    <source>
        <dbReference type="ARBA" id="ARBA00022801"/>
    </source>
</evidence>
<dbReference type="AlphaFoldDB" id="A0A848MLY3"/>
<proteinExistence type="predicted"/>
<organism evidence="3 4">
    <name type="scientific">Rouxiella aceris</name>
    <dbReference type="NCBI Taxonomy" id="2703884"/>
    <lineage>
        <taxon>Bacteria</taxon>
        <taxon>Pseudomonadati</taxon>
        <taxon>Pseudomonadota</taxon>
        <taxon>Gammaproteobacteria</taxon>
        <taxon>Enterobacterales</taxon>
        <taxon>Yersiniaceae</taxon>
        <taxon>Rouxiella</taxon>
    </lineage>
</organism>
<evidence type="ECO:0000259" key="2">
    <source>
        <dbReference type="Pfam" id="PF00857"/>
    </source>
</evidence>
<dbReference type="RefSeq" id="WP_169403759.1">
    <property type="nucleotide sequence ID" value="NZ_JAADJU010000007.1"/>
</dbReference>
<evidence type="ECO:0000313" key="3">
    <source>
        <dbReference type="EMBL" id="NMP28060.1"/>
    </source>
</evidence>
<dbReference type="PANTHER" id="PTHR43540">
    <property type="entry name" value="PEROXYUREIDOACRYLATE/UREIDOACRYLATE AMIDOHYDROLASE-RELATED"/>
    <property type="match status" value="1"/>
</dbReference>
<dbReference type="InterPro" id="IPR000868">
    <property type="entry name" value="Isochorismatase-like_dom"/>
</dbReference>
<dbReference type="Proteomes" id="UP000585363">
    <property type="component" value="Unassembled WGS sequence"/>
</dbReference>
<dbReference type="EMBL" id="JAADJU010000007">
    <property type="protein sequence ID" value="NMP28060.1"/>
    <property type="molecule type" value="Genomic_DNA"/>
</dbReference>
<protein>
    <submittedName>
        <fullName evidence="3">Isochorismatase family protein</fullName>
    </submittedName>
</protein>
<accession>A0A848MLY3</accession>
<dbReference type="InterPro" id="IPR036380">
    <property type="entry name" value="Isochorismatase-like_sf"/>
</dbReference>
<keyword evidence="4" id="KW-1185">Reference proteome</keyword>
<reference evidence="3 4" key="2">
    <citation type="submission" date="2020-06" db="EMBL/GenBank/DDBJ databases">
        <title>Polyphasic characterization of a Rahnella strain isolated from tree sap.</title>
        <authorList>
            <person name="Kim I.S."/>
        </authorList>
    </citation>
    <scope>NUCLEOTIDE SEQUENCE [LARGE SCALE GENOMIC DNA]</scope>
    <source>
        <strain evidence="3 4">SAP-1</strain>
    </source>
</reference>
<feature type="domain" description="Isochorismatase-like" evidence="2">
    <location>
        <begin position="10"/>
        <end position="151"/>
    </location>
</feature>
<name>A0A848MLY3_9GAMM</name>
<dbReference type="PANTHER" id="PTHR43540:SF14">
    <property type="entry name" value="ISOCHORISMATASE"/>
    <property type="match status" value="1"/>
</dbReference>
<gene>
    <name evidence="3" type="ORF">GW590_14455</name>
</gene>
<keyword evidence="1" id="KW-0378">Hydrolase</keyword>